<accession>Q9ZUQ7</accession>
<reference key="1">
    <citation type="journal article" date="1999" name="Nature">
        <title>Sequence and analysis of chromosome 2 of the plant Arabidopsis thaliana.</title>
        <authorList>
            <person name="Lin X."/>
            <person name="Kaul S."/>
            <person name="Rounsley S."/>
            <person name="Shea T.P."/>
            <person name="Benito M.I."/>
            <person name="Town C.D."/>
            <person name="Fujii C.Y."/>
            <person name="Mason T."/>
            <person name="Bowman C.L."/>
            <person name="Barnstead M."/>
            <person name="Feldblyum T.V."/>
            <person name="Buell C.R."/>
            <person name="Ketchum K.A."/>
            <person name="Lee J."/>
            <person name="Ronning C.M."/>
            <person name="Koo H.L."/>
            <person name="Moffat K.S."/>
            <person name="Cronin L.A."/>
            <person name="Shen M."/>
            <person name="Pai G."/>
            <person name="Van Aken S."/>
            <person name="Umayam L."/>
            <person name="Tallon L.J."/>
            <person name="Gill J.E."/>
            <person name="Adams M.D."/>
            <person name="Carrera A.J."/>
            <person name="Creasy T.H."/>
            <person name="Goodman H.M."/>
            <person name="Somerville C.R."/>
            <person name="Copenhaver G.P."/>
            <person name="Preuss D."/>
            <person name="Nierman W.C."/>
            <person name="White O."/>
            <person name="Eisen J.A."/>
            <person name="Salzberg S.L."/>
            <person name="Fraser C.M."/>
            <person name="Venter J.C."/>
        </authorList>
    </citation>
    <scope>NUCLEOTIDE SEQUENCE [LARGE SCALE GENOMIC DNA]</scope>
    <source>
        <strain>cv. Columbia</strain>
    </source>
</reference>
<reference evidence="2" key="2">
    <citation type="submission" date="2000-03" db="EMBL/GenBank/DDBJ databases">
        <authorList>
            <person name="Rounsley S.D."/>
            <person name="Lin X."/>
            <person name="Kaul S."/>
            <person name="Shea T.P."/>
            <person name="Fujii C.Y."/>
            <person name="Mason T.M."/>
            <person name="Shen M."/>
            <person name="Ronning C.M."/>
            <person name="Fraser C.M."/>
            <person name="Somerville C.R."/>
            <person name="Venter J.C."/>
        </authorList>
    </citation>
    <scope>NUCLEOTIDE SEQUENCE</scope>
</reference>
<dbReference type="EMBL" id="AC007045">
    <property type="protein sequence ID" value="AAM15360.1"/>
    <property type="molecule type" value="Genomic_DNA"/>
</dbReference>
<evidence type="ECO:0000256" key="1">
    <source>
        <dbReference type="SAM" id="MobiDB-lite"/>
    </source>
</evidence>
<dbReference type="EMBL" id="AC005897">
    <property type="protein sequence ID" value="AAC97235.1"/>
    <property type="molecule type" value="Genomic_DNA"/>
</dbReference>
<dbReference type="AlphaFoldDB" id="Q9ZUQ7"/>
<name>Q9ZUQ7_ARATH</name>
<evidence type="ECO:0000313" key="3">
    <source>
        <dbReference type="EMBL" id="AAM15360.1"/>
    </source>
</evidence>
<feature type="region of interest" description="Disordered" evidence="1">
    <location>
        <begin position="96"/>
        <end position="115"/>
    </location>
</feature>
<evidence type="ECO:0000313" key="2">
    <source>
        <dbReference type="EMBL" id="AAC97235.1"/>
    </source>
</evidence>
<proteinExistence type="predicted"/>
<dbReference type="PIR" id="D84501">
    <property type="entry name" value="D84501"/>
</dbReference>
<protein>
    <submittedName>
        <fullName evidence="2">Uncharacterized protein At2g12170</fullName>
    </submittedName>
</protein>
<organism evidence="2">
    <name type="scientific">Arabidopsis thaliana</name>
    <name type="common">Mouse-ear cress</name>
    <dbReference type="NCBI Taxonomy" id="3702"/>
    <lineage>
        <taxon>Eukaryota</taxon>
        <taxon>Viridiplantae</taxon>
        <taxon>Streptophyta</taxon>
        <taxon>Embryophyta</taxon>
        <taxon>Tracheophyta</taxon>
        <taxon>Spermatophyta</taxon>
        <taxon>Magnoliopsida</taxon>
        <taxon>eudicotyledons</taxon>
        <taxon>Gunneridae</taxon>
        <taxon>Pentapetalae</taxon>
        <taxon>rosids</taxon>
        <taxon>malvids</taxon>
        <taxon>Brassicales</taxon>
        <taxon>Brassicaceae</taxon>
        <taxon>Camelineae</taxon>
        <taxon>Arabidopsis</taxon>
    </lineage>
</organism>
<reference evidence="3" key="3">
    <citation type="submission" date="2000-03" db="EMBL/GenBank/DDBJ databases">
        <authorList>
            <person name="Lin X."/>
            <person name="Kaul S."/>
            <person name="Shea T.P."/>
            <person name="Fujii C.Y."/>
            <person name="Shen M."/>
            <person name="VanAken S.E."/>
            <person name="Barnstead M.E."/>
            <person name="Mason T.M."/>
            <person name="Bowman C.L."/>
            <person name="Ronning C.M."/>
            <person name="Benito M.-I."/>
            <person name="Carrera A.J."/>
            <person name="Creasy T.H."/>
            <person name="Buell C.R."/>
            <person name="Town C.D."/>
            <person name="Nierman W.C."/>
            <person name="Fraser C.M."/>
            <person name="Venter J.C."/>
        </authorList>
    </citation>
    <scope>NUCLEOTIDE SEQUENCE</scope>
</reference>
<sequence length="115" mass="13198">MAEKEKRVLRVSPRRKLSSTKATVELDNTSVAPTEDLIYAKKPHMGRMSFRFMDFDNGEATFLQASSSRIPLSFDNSCSLLLEEYRRKRRVEDGGAEIGRVEDNLGSEDRWTETH</sequence>
<reference evidence="2" key="4">
    <citation type="submission" date="2002-02" db="EMBL/GenBank/DDBJ databases">
        <authorList>
            <person name="Town C.D."/>
            <person name="Kaul S."/>
        </authorList>
    </citation>
    <scope>NUCLEOTIDE SEQUENCE</scope>
</reference>